<protein>
    <submittedName>
        <fullName evidence="1">Uncharacterized protein</fullName>
    </submittedName>
</protein>
<dbReference type="Proteomes" id="UP001165960">
    <property type="component" value="Unassembled WGS sequence"/>
</dbReference>
<proteinExistence type="predicted"/>
<reference evidence="1" key="1">
    <citation type="submission" date="2022-04" db="EMBL/GenBank/DDBJ databases">
        <title>Genome of the entomopathogenic fungus Entomophthora muscae.</title>
        <authorList>
            <person name="Elya C."/>
            <person name="Lovett B.R."/>
            <person name="Lee E."/>
            <person name="Macias A.M."/>
            <person name="Hajek A.E."/>
            <person name="De Bivort B.L."/>
            <person name="Kasson M.T."/>
            <person name="De Fine Licht H.H."/>
            <person name="Stajich J.E."/>
        </authorList>
    </citation>
    <scope>NUCLEOTIDE SEQUENCE</scope>
    <source>
        <strain evidence="1">Berkeley</strain>
    </source>
</reference>
<sequence length="88" mass="9596">MSIQKVEIKAVLDTGTPVNSISSKPVKKLKLAPNLNFHQLYGTTGLSMTCVIGAYSFLPMRFGKLLLAAPAVVLKNFREPFIGEPFSN</sequence>
<gene>
    <name evidence="1" type="ORF">DSO57_1000418</name>
</gene>
<evidence type="ECO:0000313" key="1">
    <source>
        <dbReference type="EMBL" id="KAJ9086794.1"/>
    </source>
</evidence>
<accession>A0ACC2UIQ9</accession>
<organism evidence="1 2">
    <name type="scientific">Entomophthora muscae</name>
    <dbReference type="NCBI Taxonomy" id="34485"/>
    <lineage>
        <taxon>Eukaryota</taxon>
        <taxon>Fungi</taxon>
        <taxon>Fungi incertae sedis</taxon>
        <taxon>Zoopagomycota</taxon>
        <taxon>Entomophthoromycotina</taxon>
        <taxon>Entomophthoromycetes</taxon>
        <taxon>Entomophthorales</taxon>
        <taxon>Entomophthoraceae</taxon>
        <taxon>Entomophthora</taxon>
    </lineage>
</organism>
<name>A0ACC2UIQ9_9FUNG</name>
<keyword evidence="2" id="KW-1185">Reference proteome</keyword>
<comment type="caution">
    <text evidence="1">The sequence shown here is derived from an EMBL/GenBank/DDBJ whole genome shotgun (WGS) entry which is preliminary data.</text>
</comment>
<evidence type="ECO:0000313" key="2">
    <source>
        <dbReference type="Proteomes" id="UP001165960"/>
    </source>
</evidence>
<dbReference type="EMBL" id="QTSX02000711">
    <property type="protein sequence ID" value="KAJ9086794.1"/>
    <property type="molecule type" value="Genomic_DNA"/>
</dbReference>